<gene>
    <name evidence="2" type="ORF">SDC9_65232</name>
</gene>
<feature type="compositionally biased region" description="Basic and acidic residues" evidence="1">
    <location>
        <begin position="61"/>
        <end position="76"/>
    </location>
</feature>
<organism evidence="2">
    <name type="scientific">bioreactor metagenome</name>
    <dbReference type="NCBI Taxonomy" id="1076179"/>
    <lineage>
        <taxon>unclassified sequences</taxon>
        <taxon>metagenomes</taxon>
        <taxon>ecological metagenomes</taxon>
    </lineage>
</organism>
<dbReference type="AlphaFoldDB" id="A0A644XRH5"/>
<name>A0A644XRH5_9ZZZZ</name>
<feature type="compositionally biased region" description="Basic and acidic residues" evidence="1">
    <location>
        <begin position="31"/>
        <end position="47"/>
    </location>
</feature>
<evidence type="ECO:0000256" key="1">
    <source>
        <dbReference type="SAM" id="MobiDB-lite"/>
    </source>
</evidence>
<evidence type="ECO:0000313" key="2">
    <source>
        <dbReference type="EMBL" id="MPM18816.1"/>
    </source>
</evidence>
<sequence length="223" mass="24539">MFQAEEGEDEHRGDHRQGHRDGVLDEAVVDQQHRDVDHQVAQDRPDEQVPDPGGGVQIAELHLDGMRHLGGDRPGDQCRALQQEGEDQAAQRVAEEAGRQHPQGPPGRRPAVVVRDADHHHVGGEQLRPGEEDEHQRPAEDERAEHLPEADEADAAHLHGGEGRRGRVVGDIEQADEEAGHRCALEVAHRDPARHVHLGVCGLEGVLDEHAARIEAVVVDLHR</sequence>
<accession>A0A644XRH5</accession>
<feature type="compositionally biased region" description="Basic and acidic residues" evidence="1">
    <location>
        <begin position="9"/>
        <end position="23"/>
    </location>
</feature>
<feature type="region of interest" description="Disordered" evidence="1">
    <location>
        <begin position="1"/>
        <end position="146"/>
    </location>
</feature>
<comment type="caution">
    <text evidence="2">The sequence shown here is derived from an EMBL/GenBank/DDBJ whole genome shotgun (WGS) entry which is preliminary data.</text>
</comment>
<proteinExistence type="predicted"/>
<reference evidence="2" key="1">
    <citation type="submission" date="2019-08" db="EMBL/GenBank/DDBJ databases">
        <authorList>
            <person name="Kucharzyk K."/>
            <person name="Murdoch R.W."/>
            <person name="Higgins S."/>
            <person name="Loffler F."/>
        </authorList>
    </citation>
    <scope>NUCLEOTIDE SEQUENCE</scope>
</reference>
<dbReference type="EMBL" id="VSSQ01003054">
    <property type="protein sequence ID" value="MPM18816.1"/>
    <property type="molecule type" value="Genomic_DNA"/>
</dbReference>
<protein>
    <submittedName>
        <fullName evidence="2">Uncharacterized protein</fullName>
    </submittedName>
</protein>
<feature type="compositionally biased region" description="Basic and acidic residues" evidence="1">
    <location>
        <begin position="115"/>
        <end position="146"/>
    </location>
</feature>